<comment type="caution">
    <text evidence="1">The sequence shown here is derived from an EMBL/GenBank/DDBJ whole genome shotgun (WGS) entry which is preliminary data.</text>
</comment>
<dbReference type="Proteomes" id="UP001163823">
    <property type="component" value="Chromosome 12"/>
</dbReference>
<evidence type="ECO:0000313" key="1">
    <source>
        <dbReference type="EMBL" id="KAJ7949547.1"/>
    </source>
</evidence>
<keyword evidence="2" id="KW-1185">Reference proteome</keyword>
<gene>
    <name evidence="1" type="ORF">O6P43_029873</name>
</gene>
<accession>A0AAD7L190</accession>
<dbReference type="EMBL" id="JARAOO010000012">
    <property type="protein sequence ID" value="KAJ7949547.1"/>
    <property type="molecule type" value="Genomic_DNA"/>
</dbReference>
<name>A0AAD7L190_QUISA</name>
<organism evidence="1 2">
    <name type="scientific">Quillaja saponaria</name>
    <name type="common">Soap bark tree</name>
    <dbReference type="NCBI Taxonomy" id="32244"/>
    <lineage>
        <taxon>Eukaryota</taxon>
        <taxon>Viridiplantae</taxon>
        <taxon>Streptophyta</taxon>
        <taxon>Embryophyta</taxon>
        <taxon>Tracheophyta</taxon>
        <taxon>Spermatophyta</taxon>
        <taxon>Magnoliopsida</taxon>
        <taxon>eudicotyledons</taxon>
        <taxon>Gunneridae</taxon>
        <taxon>Pentapetalae</taxon>
        <taxon>rosids</taxon>
        <taxon>fabids</taxon>
        <taxon>Fabales</taxon>
        <taxon>Quillajaceae</taxon>
        <taxon>Quillaja</taxon>
    </lineage>
</organism>
<protein>
    <submittedName>
        <fullName evidence="1">G patch domain-containing protein</fullName>
    </submittedName>
</protein>
<evidence type="ECO:0000313" key="2">
    <source>
        <dbReference type="Proteomes" id="UP001163823"/>
    </source>
</evidence>
<proteinExistence type="predicted"/>
<reference evidence="1" key="1">
    <citation type="journal article" date="2023" name="Science">
        <title>Elucidation of the pathway for biosynthesis of saponin adjuvants from the soapbark tree.</title>
        <authorList>
            <person name="Reed J."/>
            <person name="Orme A."/>
            <person name="El-Demerdash A."/>
            <person name="Owen C."/>
            <person name="Martin L.B.B."/>
            <person name="Misra R.C."/>
            <person name="Kikuchi S."/>
            <person name="Rejzek M."/>
            <person name="Martin A.C."/>
            <person name="Harkess A."/>
            <person name="Leebens-Mack J."/>
            <person name="Louveau T."/>
            <person name="Stephenson M.J."/>
            <person name="Osbourn A."/>
        </authorList>
    </citation>
    <scope>NUCLEOTIDE SEQUENCE</scope>
    <source>
        <strain evidence="1">S10</strain>
    </source>
</reference>
<dbReference type="AlphaFoldDB" id="A0AAD7L190"/>
<sequence>MLLQWSGKEAFPCDLVTLCLRERYRGERKKNMKKIESYLERKNAAALADQDERKALKFGFSSKGSTSKDIWVPLLAV</sequence>